<dbReference type="Proteomes" id="UP000545507">
    <property type="component" value="Unassembled WGS sequence"/>
</dbReference>
<accession>A0A7Y8GX70</accession>
<keyword evidence="1" id="KW-1133">Transmembrane helix</keyword>
<name>A0A7Y8GX70_9BURK</name>
<reference evidence="2 3" key="1">
    <citation type="submission" date="2019-09" db="EMBL/GenBank/DDBJ databases">
        <title>Hydrogenophaga aromatica sp. nov., isolated from a para-xylene-degrading enrichment culture.</title>
        <authorList>
            <person name="Tancsics A."/>
            <person name="Banerjee S."/>
        </authorList>
    </citation>
    <scope>NUCLEOTIDE SEQUENCE [LARGE SCALE GENOMIC DNA]</scope>
    <source>
        <strain evidence="2 3">D2P1</strain>
    </source>
</reference>
<gene>
    <name evidence="2" type="ORF">F3K02_13095</name>
</gene>
<protein>
    <submittedName>
        <fullName evidence="2">Uncharacterized protein</fullName>
    </submittedName>
</protein>
<evidence type="ECO:0000256" key="1">
    <source>
        <dbReference type="SAM" id="Phobius"/>
    </source>
</evidence>
<dbReference type="EMBL" id="VYGV01000011">
    <property type="protein sequence ID" value="NWF46181.1"/>
    <property type="molecule type" value="Genomic_DNA"/>
</dbReference>
<sequence>MPTRTTSASLGQDAQMVNAFFCRSIIGGPMTVFLGERVTKRQARTSGLRIQLDSRRRLLPESWVDRAMLTHIQQSKGVPLRRPTAIRLWLEQRALILVAGSIALFLSTLAIMGAALWML</sequence>
<evidence type="ECO:0000313" key="2">
    <source>
        <dbReference type="EMBL" id="NWF46181.1"/>
    </source>
</evidence>
<keyword evidence="1" id="KW-0812">Transmembrane</keyword>
<evidence type="ECO:0000313" key="3">
    <source>
        <dbReference type="Proteomes" id="UP000545507"/>
    </source>
</evidence>
<dbReference type="RefSeq" id="WP_218179457.1">
    <property type="nucleotide sequence ID" value="NZ_VYGV01000011.1"/>
</dbReference>
<comment type="caution">
    <text evidence="2">The sequence shown here is derived from an EMBL/GenBank/DDBJ whole genome shotgun (WGS) entry which is preliminary data.</text>
</comment>
<proteinExistence type="predicted"/>
<feature type="transmembrane region" description="Helical" evidence="1">
    <location>
        <begin position="94"/>
        <end position="118"/>
    </location>
</feature>
<keyword evidence="3" id="KW-1185">Reference proteome</keyword>
<keyword evidence="1" id="KW-0472">Membrane</keyword>
<organism evidence="2 3">
    <name type="scientific">Hydrogenophaga aromaticivorans</name>
    <dbReference type="NCBI Taxonomy" id="2610898"/>
    <lineage>
        <taxon>Bacteria</taxon>
        <taxon>Pseudomonadati</taxon>
        <taxon>Pseudomonadota</taxon>
        <taxon>Betaproteobacteria</taxon>
        <taxon>Burkholderiales</taxon>
        <taxon>Comamonadaceae</taxon>
        <taxon>Hydrogenophaga</taxon>
    </lineage>
</organism>
<dbReference type="AlphaFoldDB" id="A0A7Y8GX70"/>